<protein>
    <recommendedName>
        <fullName evidence="3">Dihydrofolate reductase</fullName>
        <ecNumber evidence="2">1.5.1.3</ecNumber>
    </recommendedName>
</protein>
<proteinExistence type="inferred from homology"/>
<dbReference type="GO" id="GO:0050661">
    <property type="term" value="F:NADP binding"/>
    <property type="evidence" value="ECO:0007669"/>
    <property type="project" value="InterPro"/>
</dbReference>
<keyword evidence="5" id="KW-0521">NADP</keyword>
<evidence type="ECO:0000256" key="3">
    <source>
        <dbReference type="ARBA" id="ARBA00018886"/>
    </source>
</evidence>
<dbReference type="GO" id="GO:0046452">
    <property type="term" value="P:dihydrofolate metabolic process"/>
    <property type="evidence" value="ECO:0007669"/>
    <property type="project" value="TreeGrafter"/>
</dbReference>
<dbReference type="Proteomes" id="UP000239560">
    <property type="component" value="Unassembled WGS sequence"/>
</dbReference>
<dbReference type="Gene3D" id="3.40.430.10">
    <property type="entry name" value="Dihydrofolate Reductase, subunit A"/>
    <property type="match status" value="1"/>
</dbReference>
<evidence type="ECO:0000256" key="7">
    <source>
        <dbReference type="RuleBase" id="RU004474"/>
    </source>
</evidence>
<comment type="pathway">
    <text evidence="1">Cofactor biosynthesis; tetrahydrofolate biosynthesis; 5,6,7,8-tetrahydrofolate from 7,8-dihydrofolate: step 1/1.</text>
</comment>
<reference evidence="9 10" key="1">
    <citation type="journal article" date="2018" name="Elife">
        <title>Functional genomics of lipid metabolism in the oleaginous yeast Rhodosporidium toruloides.</title>
        <authorList>
            <person name="Coradetti S.T."/>
            <person name="Pinel D."/>
            <person name="Geiselman G."/>
            <person name="Ito M."/>
            <person name="Mondo S."/>
            <person name="Reilly M.C."/>
            <person name="Cheng Y.F."/>
            <person name="Bauer S."/>
            <person name="Grigoriev I."/>
            <person name="Gladden J.M."/>
            <person name="Simmons B.A."/>
            <person name="Brem R."/>
            <person name="Arkin A.P."/>
            <person name="Skerker J.M."/>
        </authorList>
    </citation>
    <scope>NUCLEOTIDE SEQUENCE [LARGE SCALE GENOMIC DNA]</scope>
    <source>
        <strain evidence="9 10">NBRC 0880</strain>
    </source>
</reference>
<dbReference type="EC" id="1.5.1.3" evidence="2"/>
<keyword evidence="6" id="KW-0560">Oxidoreductase</keyword>
<dbReference type="Pfam" id="PF00186">
    <property type="entry name" value="DHFR_1"/>
    <property type="match status" value="1"/>
</dbReference>
<dbReference type="PROSITE" id="PS00075">
    <property type="entry name" value="DHFR_1"/>
    <property type="match status" value="1"/>
</dbReference>
<dbReference type="CDD" id="cd00209">
    <property type="entry name" value="DHFR"/>
    <property type="match status" value="1"/>
</dbReference>
<accession>A0A2T0AFF1</accession>
<evidence type="ECO:0000256" key="4">
    <source>
        <dbReference type="ARBA" id="ARBA00022563"/>
    </source>
</evidence>
<evidence type="ECO:0000256" key="2">
    <source>
        <dbReference type="ARBA" id="ARBA00012856"/>
    </source>
</evidence>
<organism evidence="9 10">
    <name type="scientific">Rhodotorula toruloides</name>
    <name type="common">Yeast</name>
    <name type="synonym">Rhodosporidium toruloides</name>
    <dbReference type="NCBI Taxonomy" id="5286"/>
    <lineage>
        <taxon>Eukaryota</taxon>
        <taxon>Fungi</taxon>
        <taxon>Dikarya</taxon>
        <taxon>Basidiomycota</taxon>
        <taxon>Pucciniomycotina</taxon>
        <taxon>Microbotryomycetes</taxon>
        <taxon>Sporidiobolales</taxon>
        <taxon>Sporidiobolaceae</taxon>
        <taxon>Rhodotorula</taxon>
    </lineage>
</organism>
<evidence type="ECO:0000259" key="8">
    <source>
        <dbReference type="PROSITE" id="PS51330"/>
    </source>
</evidence>
<sequence>MTEAMKPVSAAVDVSNSSLLTGHVARQLSLTLIVAATPSHGIGRNSTLPWRLSKEMAYFARMTKGEGQELANAVIMGRKSWEGIPSKFRPLPGRVNVVVSRQQGFDLSQRLCSPYPPRFFPSFRRRHPPLRQLLLEPRLPDRRRTTLQRDVGRSRRTSTVLLVQLYCRPRPPHPPLHRIPRLRYLPSRFRSRHKRRRTTGMAAGFARRVAAMGGLGCSGRKADGAG</sequence>
<dbReference type="PANTHER" id="PTHR48069">
    <property type="entry name" value="DIHYDROFOLATE REDUCTASE"/>
    <property type="match status" value="1"/>
</dbReference>
<evidence type="ECO:0000256" key="6">
    <source>
        <dbReference type="ARBA" id="ARBA00023002"/>
    </source>
</evidence>
<dbReference type="PANTHER" id="PTHR48069:SF3">
    <property type="entry name" value="DIHYDROFOLATE REDUCTASE"/>
    <property type="match status" value="1"/>
</dbReference>
<name>A0A2T0AFF1_RHOTO</name>
<comment type="caution">
    <text evidence="9">The sequence shown here is derived from an EMBL/GenBank/DDBJ whole genome shotgun (WGS) entry which is preliminary data.</text>
</comment>
<dbReference type="GO" id="GO:0046654">
    <property type="term" value="P:tetrahydrofolate biosynthetic process"/>
    <property type="evidence" value="ECO:0007669"/>
    <property type="project" value="UniProtKB-UniPathway"/>
</dbReference>
<evidence type="ECO:0000313" key="10">
    <source>
        <dbReference type="Proteomes" id="UP000239560"/>
    </source>
</evidence>
<dbReference type="InterPro" id="IPR024072">
    <property type="entry name" value="DHFR-like_dom_sf"/>
</dbReference>
<dbReference type="GO" id="GO:0004146">
    <property type="term" value="F:dihydrofolate reductase activity"/>
    <property type="evidence" value="ECO:0007669"/>
    <property type="project" value="UniProtKB-EC"/>
</dbReference>
<dbReference type="PROSITE" id="PS51330">
    <property type="entry name" value="DHFR_2"/>
    <property type="match status" value="1"/>
</dbReference>
<dbReference type="GO" id="GO:0046655">
    <property type="term" value="P:folic acid metabolic process"/>
    <property type="evidence" value="ECO:0007669"/>
    <property type="project" value="TreeGrafter"/>
</dbReference>
<dbReference type="SUPFAM" id="SSF53597">
    <property type="entry name" value="Dihydrofolate reductase-like"/>
    <property type="match status" value="1"/>
</dbReference>
<keyword evidence="4" id="KW-0554">One-carbon metabolism</keyword>
<dbReference type="PRINTS" id="PR00070">
    <property type="entry name" value="DHFR"/>
</dbReference>
<dbReference type="UniPathway" id="UPA00077">
    <property type="reaction ID" value="UER00158"/>
</dbReference>
<dbReference type="GO" id="GO:0005739">
    <property type="term" value="C:mitochondrion"/>
    <property type="evidence" value="ECO:0007669"/>
    <property type="project" value="TreeGrafter"/>
</dbReference>
<dbReference type="InterPro" id="IPR012259">
    <property type="entry name" value="DHFR"/>
</dbReference>
<evidence type="ECO:0000313" key="9">
    <source>
        <dbReference type="EMBL" id="PRQ76741.1"/>
    </source>
</evidence>
<dbReference type="AlphaFoldDB" id="A0A2T0AFF1"/>
<dbReference type="InterPro" id="IPR017925">
    <property type="entry name" value="DHFR_CS"/>
</dbReference>
<dbReference type="EMBL" id="LCTV02000002">
    <property type="protein sequence ID" value="PRQ76741.1"/>
    <property type="molecule type" value="Genomic_DNA"/>
</dbReference>
<feature type="domain" description="DHFR" evidence="8">
    <location>
        <begin position="29"/>
        <end position="226"/>
    </location>
</feature>
<gene>
    <name evidence="9" type="ORF">AAT19DRAFT_12159</name>
</gene>
<dbReference type="InterPro" id="IPR001796">
    <property type="entry name" value="DHFR_dom"/>
</dbReference>
<dbReference type="GO" id="GO:0006730">
    <property type="term" value="P:one-carbon metabolic process"/>
    <property type="evidence" value="ECO:0007669"/>
    <property type="project" value="UniProtKB-KW"/>
</dbReference>
<dbReference type="OrthoDB" id="414698at2759"/>
<evidence type="ECO:0000256" key="1">
    <source>
        <dbReference type="ARBA" id="ARBA00004903"/>
    </source>
</evidence>
<comment type="similarity">
    <text evidence="7">Belongs to the dihydrofolate reductase family.</text>
</comment>
<evidence type="ECO:0000256" key="5">
    <source>
        <dbReference type="ARBA" id="ARBA00022857"/>
    </source>
</evidence>